<keyword evidence="2" id="KW-0812">Transmembrane</keyword>
<protein>
    <submittedName>
        <fullName evidence="3">Uncharacterized protein</fullName>
    </submittedName>
</protein>
<dbReference type="EMBL" id="CP011545">
    <property type="protein sequence ID" value="AKK08960.1"/>
    <property type="molecule type" value="Genomic_DNA"/>
</dbReference>
<organism evidence="3 4">
    <name type="scientific">Corynebacterium testudinoris</name>
    <dbReference type="NCBI Taxonomy" id="136857"/>
    <lineage>
        <taxon>Bacteria</taxon>
        <taxon>Bacillati</taxon>
        <taxon>Actinomycetota</taxon>
        <taxon>Actinomycetes</taxon>
        <taxon>Mycobacteriales</taxon>
        <taxon>Corynebacteriaceae</taxon>
        <taxon>Corynebacterium</taxon>
    </lineage>
</organism>
<reference evidence="4" key="2">
    <citation type="submission" date="2015-05" db="EMBL/GenBank/DDBJ databases">
        <title>Complete genome sequence of Corynebacterium testudinoris DSM 44614, recovered from necrotic lesions in the mouth of a tortoise.</title>
        <authorList>
            <person name="Ruckert C."/>
            <person name="Albersmeier A."/>
            <person name="Winkler A."/>
            <person name="Tauch A."/>
        </authorList>
    </citation>
    <scope>NUCLEOTIDE SEQUENCE [LARGE SCALE GENOMIC DNA]</scope>
    <source>
        <strain evidence="4">DSM 44614</strain>
    </source>
</reference>
<dbReference type="PATRIC" id="fig|136857.5.peg.1519"/>
<keyword evidence="2" id="KW-1133">Transmembrane helix</keyword>
<dbReference type="RefSeq" id="WP_052844324.1">
    <property type="nucleotide sequence ID" value="NZ_CP011545.1"/>
</dbReference>
<accession>A0A0G3H874</accession>
<name>A0A0G3H874_9CORY</name>
<sequence length="209" mass="21226">MTNPYDPHNANNPDPQQPKDVSPEVEQGTPDFGSYHNPPVDGAESSAASAASSETPYSAYDPNAAGAAGYAGQAGYGGAAYDNTGWATADERKNAVAPWALGVGIVAIVAGVSIVGSGFAFVPGLIGLILGIIAVVKARGIQGPGRRMGMSITSIILSILSIVAAIAFWVIAYFVITETGIADCLSIQDPAAQQACLEDVASNASNSVQ</sequence>
<proteinExistence type="predicted"/>
<feature type="transmembrane region" description="Helical" evidence="2">
    <location>
        <begin position="152"/>
        <end position="176"/>
    </location>
</feature>
<dbReference type="STRING" id="136857.CTEST_07650"/>
<feature type="compositionally biased region" description="Low complexity" evidence="1">
    <location>
        <begin position="43"/>
        <end position="54"/>
    </location>
</feature>
<keyword evidence="2" id="KW-0472">Membrane</keyword>
<gene>
    <name evidence="3" type="ORF">CTEST_07650</name>
</gene>
<evidence type="ECO:0000256" key="1">
    <source>
        <dbReference type="SAM" id="MobiDB-lite"/>
    </source>
</evidence>
<feature type="compositionally biased region" description="Polar residues" evidence="1">
    <location>
        <begin position="1"/>
        <end position="14"/>
    </location>
</feature>
<keyword evidence="4" id="KW-1185">Reference proteome</keyword>
<evidence type="ECO:0000313" key="3">
    <source>
        <dbReference type="EMBL" id="AKK08960.1"/>
    </source>
</evidence>
<dbReference type="OrthoDB" id="4415822at2"/>
<feature type="transmembrane region" description="Helical" evidence="2">
    <location>
        <begin position="121"/>
        <end position="140"/>
    </location>
</feature>
<dbReference type="Proteomes" id="UP000035540">
    <property type="component" value="Chromosome"/>
</dbReference>
<evidence type="ECO:0000256" key="2">
    <source>
        <dbReference type="SAM" id="Phobius"/>
    </source>
</evidence>
<evidence type="ECO:0000313" key="4">
    <source>
        <dbReference type="Proteomes" id="UP000035540"/>
    </source>
</evidence>
<reference evidence="3 4" key="1">
    <citation type="journal article" date="2015" name="Genome Announc.">
        <title>Complete Genome Sequence of the Type Strain Corynebacterium testudinoris DSM 44614, Recovered from Necrotic Lesions in the Mouth of a Tortoise.</title>
        <authorList>
            <person name="Ruckert C."/>
            <person name="Kriete M."/>
            <person name="Jaenicke S."/>
            <person name="Winkler A."/>
            <person name="Tauch A."/>
        </authorList>
    </citation>
    <scope>NUCLEOTIDE SEQUENCE [LARGE SCALE GENOMIC DNA]</scope>
    <source>
        <strain evidence="3 4">DSM 44614</strain>
    </source>
</reference>
<feature type="region of interest" description="Disordered" evidence="1">
    <location>
        <begin position="1"/>
        <end position="55"/>
    </location>
</feature>
<dbReference type="KEGG" id="cted:CTEST_07650"/>
<feature type="transmembrane region" description="Helical" evidence="2">
    <location>
        <begin position="96"/>
        <end position="115"/>
    </location>
</feature>
<dbReference type="AlphaFoldDB" id="A0A0G3H874"/>